<name>A0A1W1EI73_9ZZZZ</name>
<evidence type="ECO:0000313" key="1">
    <source>
        <dbReference type="EMBL" id="SHO80537.1"/>
    </source>
</evidence>
<dbReference type="EMBL" id="FRYL01000011">
    <property type="protein sequence ID" value="SHO80537.1"/>
    <property type="molecule type" value="Genomic_DNA"/>
</dbReference>
<organism evidence="1">
    <name type="scientific">hydrothermal vent metagenome</name>
    <dbReference type="NCBI Taxonomy" id="652676"/>
    <lineage>
        <taxon>unclassified sequences</taxon>
        <taxon>metagenomes</taxon>
        <taxon>ecological metagenomes</taxon>
    </lineage>
</organism>
<protein>
    <submittedName>
        <fullName evidence="1">Uncharacterized protein</fullName>
    </submittedName>
</protein>
<gene>
    <name evidence="1" type="ORF">MNB_SV-15-1405</name>
</gene>
<dbReference type="AlphaFoldDB" id="A0A1W1EI73"/>
<sequence>MKLQIVEKVLYKKSFKKLSKHYKNISNDIDDFLNSINSKDDLGIEIKSNIFKVRIKNSDKNRGKSAGYRLISYLTIVDNQLQLLYIYDKSKIENLTENEIDKLIIEQTNK</sequence>
<proteinExistence type="predicted"/>
<accession>A0A1W1EI73</accession>
<reference evidence="1" key="1">
    <citation type="submission" date="2016-10" db="EMBL/GenBank/DDBJ databases">
        <authorList>
            <person name="de Groot N.N."/>
        </authorList>
    </citation>
    <scope>NUCLEOTIDE SEQUENCE</scope>
</reference>